<comment type="caution">
    <text evidence="1">The sequence shown here is derived from an EMBL/GenBank/DDBJ whole genome shotgun (WGS) entry which is preliminary data.</text>
</comment>
<dbReference type="EMBL" id="JARBHB010000004">
    <property type="protein sequence ID" value="KAJ8887120.1"/>
    <property type="molecule type" value="Genomic_DNA"/>
</dbReference>
<organism evidence="1 2">
    <name type="scientific">Dryococelus australis</name>
    <dbReference type="NCBI Taxonomy" id="614101"/>
    <lineage>
        <taxon>Eukaryota</taxon>
        <taxon>Metazoa</taxon>
        <taxon>Ecdysozoa</taxon>
        <taxon>Arthropoda</taxon>
        <taxon>Hexapoda</taxon>
        <taxon>Insecta</taxon>
        <taxon>Pterygota</taxon>
        <taxon>Neoptera</taxon>
        <taxon>Polyneoptera</taxon>
        <taxon>Phasmatodea</taxon>
        <taxon>Verophasmatodea</taxon>
        <taxon>Anareolatae</taxon>
        <taxon>Phasmatidae</taxon>
        <taxon>Eurycanthinae</taxon>
        <taxon>Dryococelus</taxon>
    </lineage>
</organism>
<evidence type="ECO:0000313" key="1">
    <source>
        <dbReference type="EMBL" id="KAJ8887120.1"/>
    </source>
</evidence>
<keyword evidence="2" id="KW-1185">Reference proteome</keyword>
<proteinExistence type="predicted"/>
<reference evidence="1 2" key="1">
    <citation type="submission" date="2023-02" db="EMBL/GenBank/DDBJ databases">
        <title>LHISI_Scaffold_Assembly.</title>
        <authorList>
            <person name="Stuart O.P."/>
            <person name="Cleave R."/>
            <person name="Magrath M.J.L."/>
            <person name="Mikheyev A.S."/>
        </authorList>
    </citation>
    <scope>NUCLEOTIDE SEQUENCE [LARGE SCALE GENOMIC DNA]</scope>
    <source>
        <strain evidence="1">Daus_M_001</strain>
        <tissue evidence="1">Leg muscle</tissue>
    </source>
</reference>
<dbReference type="Proteomes" id="UP001159363">
    <property type="component" value="Chromosome X"/>
</dbReference>
<evidence type="ECO:0000313" key="2">
    <source>
        <dbReference type="Proteomes" id="UP001159363"/>
    </source>
</evidence>
<name>A0ABQ9HS66_9NEOP</name>
<protein>
    <submittedName>
        <fullName evidence="1">Uncharacterized protein</fullName>
    </submittedName>
</protein>
<feature type="non-terminal residue" evidence="1">
    <location>
        <position position="140"/>
    </location>
</feature>
<gene>
    <name evidence="1" type="ORF">PR048_013335</name>
</gene>
<accession>A0ABQ9HS66</accession>
<sequence length="140" mass="15771">MYYVTSQWTGNVQCSKKTGTPYHVREMNFTEFNYFKTLSAEMGSNFTVDENGDDVICDDIRVLQVKKQVLTVLISKLGILGNVEEVAPCQRISHSLLPTVQGHASLLKKKKDLLSLCCNGIIPSVYHEFYQPLPTVQAKK</sequence>